<reference evidence="2 3" key="1">
    <citation type="journal article" date="2010" name="Science">
        <title>Genomic comparison of the ants Camponotus floridanus and Harpegnathos saltator.</title>
        <authorList>
            <person name="Bonasio R."/>
            <person name="Zhang G."/>
            <person name="Ye C."/>
            <person name="Mutti N.S."/>
            <person name="Fang X."/>
            <person name="Qin N."/>
            <person name="Donahue G."/>
            <person name="Yang P."/>
            <person name="Li Q."/>
            <person name="Li C."/>
            <person name="Zhang P."/>
            <person name="Huang Z."/>
            <person name="Berger S.L."/>
            <person name="Reinberg D."/>
            <person name="Wang J."/>
            <person name="Liebig J."/>
        </authorList>
    </citation>
    <scope>NUCLEOTIDE SEQUENCE [LARGE SCALE GENOMIC DNA]</scope>
    <source>
        <strain evidence="3">C129</strain>
    </source>
</reference>
<proteinExistence type="predicted"/>
<evidence type="ECO:0000313" key="2">
    <source>
        <dbReference type="EMBL" id="EFN63749.1"/>
    </source>
</evidence>
<feature type="region of interest" description="Disordered" evidence="1">
    <location>
        <begin position="40"/>
        <end position="75"/>
    </location>
</feature>
<dbReference type="AlphaFoldDB" id="E2AS49"/>
<evidence type="ECO:0000313" key="3">
    <source>
        <dbReference type="Proteomes" id="UP000000311"/>
    </source>
</evidence>
<dbReference type="InParanoid" id="E2AS49"/>
<sequence>MLLRRSRQQARRGYEPESWKKIVEKGRNITQFYDDINLWDEPENPNSSHRRHSFSNSDSPTMAMTTRNSSRKKGNVVQKCFSSGRFLRRLFLNPPTFRYSPDVPRGPFILQRDPYGPSVYFVTLSSSSRCANNSGKSKKRRVAIAQAKRKGHSERICRQP</sequence>
<dbReference type="EMBL" id="GL442221">
    <property type="protein sequence ID" value="EFN63749.1"/>
    <property type="molecule type" value="Genomic_DNA"/>
</dbReference>
<evidence type="ECO:0000256" key="1">
    <source>
        <dbReference type="SAM" id="MobiDB-lite"/>
    </source>
</evidence>
<feature type="region of interest" description="Disordered" evidence="1">
    <location>
        <begin position="131"/>
        <end position="160"/>
    </location>
</feature>
<keyword evidence="3" id="KW-1185">Reference proteome</keyword>
<protein>
    <submittedName>
        <fullName evidence="2">Uncharacterized protein</fullName>
    </submittedName>
</protein>
<gene>
    <name evidence="2" type="ORF">EAG_12055</name>
</gene>
<organism evidence="3">
    <name type="scientific">Camponotus floridanus</name>
    <name type="common">Florida carpenter ant</name>
    <dbReference type="NCBI Taxonomy" id="104421"/>
    <lineage>
        <taxon>Eukaryota</taxon>
        <taxon>Metazoa</taxon>
        <taxon>Ecdysozoa</taxon>
        <taxon>Arthropoda</taxon>
        <taxon>Hexapoda</taxon>
        <taxon>Insecta</taxon>
        <taxon>Pterygota</taxon>
        <taxon>Neoptera</taxon>
        <taxon>Endopterygota</taxon>
        <taxon>Hymenoptera</taxon>
        <taxon>Apocrita</taxon>
        <taxon>Aculeata</taxon>
        <taxon>Formicoidea</taxon>
        <taxon>Formicidae</taxon>
        <taxon>Formicinae</taxon>
        <taxon>Camponotus</taxon>
    </lineage>
</organism>
<accession>E2AS49</accession>
<dbReference type="Proteomes" id="UP000000311">
    <property type="component" value="Unassembled WGS sequence"/>
</dbReference>
<feature type="compositionally biased region" description="Basic residues" evidence="1">
    <location>
        <begin position="136"/>
        <end position="152"/>
    </location>
</feature>
<name>E2AS49_CAMFO</name>